<evidence type="ECO:0000256" key="8">
    <source>
        <dbReference type="SAM" id="MobiDB-lite"/>
    </source>
</evidence>
<dbReference type="SUPFAM" id="SSF81665">
    <property type="entry name" value="Calcium ATPase, transmembrane domain M"/>
    <property type="match status" value="1"/>
</dbReference>
<dbReference type="SUPFAM" id="SSF81660">
    <property type="entry name" value="Metal cation-transporting ATPase, ATP-binding domain N"/>
    <property type="match status" value="1"/>
</dbReference>
<evidence type="ECO:0000256" key="1">
    <source>
        <dbReference type="ARBA" id="ARBA00004370"/>
    </source>
</evidence>
<comment type="subcellular location">
    <subcellularLocation>
        <location evidence="1">Membrane</location>
    </subcellularLocation>
</comment>
<dbReference type="PANTHER" id="PTHR24093:SF518">
    <property type="entry name" value="CALCIUM-TRANSPORTING ATPASE"/>
    <property type="match status" value="1"/>
</dbReference>
<dbReference type="EMBL" id="JBJXBP010000008">
    <property type="protein sequence ID" value="KAL3812551.1"/>
    <property type="molecule type" value="Genomic_DNA"/>
</dbReference>
<feature type="transmembrane region" description="Helical" evidence="9">
    <location>
        <begin position="239"/>
        <end position="257"/>
    </location>
</feature>
<dbReference type="Pfam" id="PF13246">
    <property type="entry name" value="Cation_ATPase"/>
    <property type="match status" value="1"/>
</dbReference>
<evidence type="ECO:0000259" key="12">
    <source>
        <dbReference type="Pfam" id="PF00690"/>
    </source>
</evidence>
<feature type="transmembrane region" description="Helical" evidence="9">
    <location>
        <begin position="777"/>
        <end position="799"/>
    </location>
</feature>
<evidence type="ECO:0000256" key="3">
    <source>
        <dbReference type="ARBA" id="ARBA00022723"/>
    </source>
</evidence>
<dbReference type="Pfam" id="PF00689">
    <property type="entry name" value="Cation_ATPase_C"/>
    <property type="match status" value="1"/>
</dbReference>
<evidence type="ECO:0000256" key="6">
    <source>
        <dbReference type="ARBA" id="ARBA00022989"/>
    </source>
</evidence>
<dbReference type="Gene3D" id="3.40.50.1000">
    <property type="entry name" value="HAD superfamily/HAD-like"/>
    <property type="match status" value="2"/>
</dbReference>
<comment type="caution">
    <text evidence="13">The sequence shown here is derived from an EMBL/GenBank/DDBJ whole genome shotgun (WGS) entry which is preliminary data.</text>
</comment>
<dbReference type="Proteomes" id="UP001634393">
    <property type="component" value="Unassembled WGS sequence"/>
</dbReference>
<dbReference type="Pfam" id="PF00690">
    <property type="entry name" value="Cation_ATPase_N"/>
    <property type="match status" value="1"/>
</dbReference>
<keyword evidence="14" id="KW-1185">Reference proteome</keyword>
<evidence type="ECO:0000256" key="7">
    <source>
        <dbReference type="ARBA" id="ARBA00023136"/>
    </source>
</evidence>
<dbReference type="InterPro" id="IPR059000">
    <property type="entry name" value="ATPase_P-type_domA"/>
</dbReference>
<evidence type="ECO:0000256" key="9">
    <source>
        <dbReference type="SAM" id="Phobius"/>
    </source>
</evidence>
<accession>A0ABD3RL98</accession>
<keyword evidence="2 9" id="KW-0812">Transmembrane</keyword>
<dbReference type="PRINTS" id="PR00119">
    <property type="entry name" value="CATATPASE"/>
</dbReference>
<dbReference type="Pfam" id="PF00122">
    <property type="entry name" value="E1-E2_ATPase"/>
    <property type="match status" value="1"/>
</dbReference>
<evidence type="ECO:0000259" key="11">
    <source>
        <dbReference type="Pfam" id="PF00689"/>
    </source>
</evidence>
<dbReference type="Gene3D" id="2.70.150.10">
    <property type="entry name" value="Calcium-transporting ATPase, cytoplasmic transduction domain A"/>
    <property type="match status" value="1"/>
</dbReference>
<keyword evidence="6 9" id="KW-1133">Transmembrane helix</keyword>
<dbReference type="AlphaFoldDB" id="A0ABD3RL98"/>
<evidence type="ECO:0000313" key="14">
    <source>
        <dbReference type="Proteomes" id="UP001634393"/>
    </source>
</evidence>
<organism evidence="13 14">
    <name type="scientific">Penstemon smallii</name>
    <dbReference type="NCBI Taxonomy" id="265156"/>
    <lineage>
        <taxon>Eukaryota</taxon>
        <taxon>Viridiplantae</taxon>
        <taxon>Streptophyta</taxon>
        <taxon>Embryophyta</taxon>
        <taxon>Tracheophyta</taxon>
        <taxon>Spermatophyta</taxon>
        <taxon>Magnoliopsida</taxon>
        <taxon>eudicotyledons</taxon>
        <taxon>Gunneridae</taxon>
        <taxon>Pentapetalae</taxon>
        <taxon>asterids</taxon>
        <taxon>lamiids</taxon>
        <taxon>Lamiales</taxon>
        <taxon>Plantaginaceae</taxon>
        <taxon>Cheloneae</taxon>
        <taxon>Penstemon</taxon>
    </lineage>
</organism>
<feature type="region of interest" description="Disordered" evidence="8">
    <location>
        <begin position="1"/>
        <end position="28"/>
    </location>
</feature>
<feature type="transmembrane region" description="Helical" evidence="9">
    <location>
        <begin position="123"/>
        <end position="140"/>
    </location>
</feature>
<name>A0ABD3RL98_9LAMI</name>
<evidence type="ECO:0000259" key="10">
    <source>
        <dbReference type="Pfam" id="PF00122"/>
    </source>
</evidence>
<feature type="domain" description="P-type ATPase A" evidence="10">
    <location>
        <begin position="185"/>
        <end position="231"/>
    </location>
</feature>
<feature type="transmembrane region" description="Helical" evidence="9">
    <location>
        <begin position="850"/>
        <end position="869"/>
    </location>
</feature>
<dbReference type="InterPro" id="IPR023214">
    <property type="entry name" value="HAD_sf"/>
</dbReference>
<evidence type="ECO:0000256" key="2">
    <source>
        <dbReference type="ARBA" id="ARBA00022692"/>
    </source>
</evidence>
<feature type="transmembrane region" description="Helical" evidence="9">
    <location>
        <begin position="881"/>
        <end position="900"/>
    </location>
</feature>
<dbReference type="InterPro" id="IPR004014">
    <property type="entry name" value="ATPase_P-typ_cation-transptr_N"/>
</dbReference>
<dbReference type="GO" id="GO:0016020">
    <property type="term" value="C:membrane"/>
    <property type="evidence" value="ECO:0007669"/>
    <property type="project" value="UniProtKB-SubCell"/>
</dbReference>
<dbReference type="InterPro" id="IPR036412">
    <property type="entry name" value="HAD-like_sf"/>
</dbReference>
<feature type="transmembrane region" description="Helical" evidence="9">
    <location>
        <begin position="697"/>
        <end position="716"/>
    </location>
</feature>
<feature type="transmembrane region" description="Helical" evidence="9">
    <location>
        <begin position="736"/>
        <end position="757"/>
    </location>
</feature>
<protein>
    <recommendedName>
        <fullName evidence="15">Calcium-transporting ATPase</fullName>
    </recommendedName>
</protein>
<evidence type="ECO:0000313" key="13">
    <source>
        <dbReference type="EMBL" id="KAL3812551.1"/>
    </source>
</evidence>
<feature type="transmembrane region" description="Helical" evidence="9">
    <location>
        <begin position="277"/>
        <end position="295"/>
    </location>
</feature>
<dbReference type="PANTHER" id="PTHR24093">
    <property type="entry name" value="CATION TRANSPORTING ATPASE"/>
    <property type="match status" value="1"/>
</dbReference>
<dbReference type="Gene3D" id="1.20.1110.10">
    <property type="entry name" value="Calcium-transporting ATPase, transmembrane domain"/>
    <property type="match status" value="3"/>
</dbReference>
<reference evidence="13 14" key="1">
    <citation type="submission" date="2024-12" db="EMBL/GenBank/DDBJ databases">
        <title>The unique morphological basis and parallel evolutionary history of personate flowers in Penstemon.</title>
        <authorList>
            <person name="Depatie T.H."/>
            <person name="Wessinger C.A."/>
        </authorList>
    </citation>
    <scope>NUCLEOTIDE SEQUENCE [LARGE SCALE GENOMIC DNA]</scope>
    <source>
        <strain evidence="13">WTNN_2</strain>
        <tissue evidence="13">Leaf</tissue>
    </source>
</reference>
<proteinExistence type="predicted"/>
<dbReference type="InterPro" id="IPR023299">
    <property type="entry name" value="ATPase_P-typ_cyto_dom_N"/>
</dbReference>
<feature type="domain" description="Cation-transporting P-type ATPase C-terminal" evidence="11">
    <location>
        <begin position="734"/>
        <end position="900"/>
    </location>
</feature>
<feature type="transmembrane region" description="Helical" evidence="9">
    <location>
        <begin position="152"/>
        <end position="172"/>
    </location>
</feature>
<keyword evidence="7 9" id="KW-0472">Membrane</keyword>
<feature type="transmembrane region" description="Helical" evidence="9">
    <location>
        <begin position="819"/>
        <end position="838"/>
    </location>
</feature>
<sequence>MSGIPNSSFPPEDYSFTNSEPSNPLNNSQTIFSTTMEIEPTRFSTIDPSQISKLVRMKNKKWLHDHGGIEGIVSALETNTQTGIHGDLIDQDIRRKTFGSNSCSAYQVSKCVRHSVLESIKDPMVVLLFICAMISLFVGLKKGYNMSEGVATLNVILAVVVISTGGNFWTMYQFGRVSFYCSDHPQVDVVRNGNWGKISTDGVLVGDIVFLKPGDQIPADGLFVDGCSLHVEMMKVDGYIGKGVALVSFFVLLGRFLGDNLLDVNGNRVHFGGMSSMEVMAVMVGILAMPAMIALTSNPEGLVMSVKMGFAYSMKMLTEASILVKEPVVCHILAGVTTICINKTGTLTKNLMEVSKFWVGLNSIEDVSHSFIAPYVVELLHQGIGLNITQPPTRSSSSPTNLTEKAIFDWAVQHLGMDVEALRRTCTIFDIEPFNSNSRRSGLLISNNVDNTVHVHRKGSPEVIIPLCSHYYESTTGVARVINRSANALFKQILEDMAEKGQRCIALSHRTTSIRDYFTFAKQQCILLGLVGLTNPLRNGTEVTVKECQRAGVNIKLMTGDHPITAIIAAIEGGILGPEPQPGEVVDGMEFRNFTAEERMENLENIKVLARATPDDKLLMVQSLRQQRHVVACVGRGIGDIMALRAAHVPICFGILGAQFAVAYSPIVFTKRHFPLIVETLKWGRSICYNIQAYTEFLITATLVSLAIDFGTAVFANGPSTIDAVSQVSSGRVPYPAFQLLWVKLIVGTFSALALIIKPPSQSVLSEPPRRVAQPILTPFMLTNICIQALYQVSILLTINFKGKSLFKVNSNEKDAMILNTYIVCQVFAMLHASLSGYNNVIEEIKKKKMLWGIMGMIIIVQVLTIEVLKSIVGTAKLDLQQWGACIAMAASSWLVSGLLRSLPV</sequence>
<dbReference type="GO" id="GO:0046872">
    <property type="term" value="F:metal ion binding"/>
    <property type="evidence" value="ECO:0007669"/>
    <property type="project" value="UniProtKB-KW"/>
</dbReference>
<evidence type="ECO:0000256" key="5">
    <source>
        <dbReference type="ARBA" id="ARBA00022842"/>
    </source>
</evidence>
<dbReference type="InterPro" id="IPR006068">
    <property type="entry name" value="ATPase_P-typ_cation-transptr_C"/>
</dbReference>
<dbReference type="SUPFAM" id="SSF56784">
    <property type="entry name" value="HAD-like"/>
    <property type="match status" value="1"/>
</dbReference>
<evidence type="ECO:0000256" key="4">
    <source>
        <dbReference type="ARBA" id="ARBA00022837"/>
    </source>
</evidence>
<dbReference type="SUPFAM" id="SSF81653">
    <property type="entry name" value="Calcium ATPase, transduction domain A"/>
    <property type="match status" value="1"/>
</dbReference>
<dbReference type="InterPro" id="IPR008250">
    <property type="entry name" value="ATPase_P-typ_transduc_dom_A_sf"/>
</dbReference>
<feature type="domain" description="Cation-transporting P-type ATPase N-terminal" evidence="12">
    <location>
        <begin position="66"/>
        <end position="135"/>
    </location>
</feature>
<gene>
    <name evidence="13" type="ORF">ACJIZ3_013819</name>
</gene>
<dbReference type="Gene3D" id="3.40.1110.10">
    <property type="entry name" value="Calcium-transporting ATPase, cytoplasmic domain N"/>
    <property type="match status" value="2"/>
</dbReference>
<keyword evidence="5" id="KW-0460">Magnesium</keyword>
<dbReference type="InterPro" id="IPR023298">
    <property type="entry name" value="ATPase_P-typ_TM_dom_sf"/>
</dbReference>
<keyword evidence="3" id="KW-0479">Metal-binding</keyword>
<keyword evidence="4" id="KW-0106">Calcium</keyword>
<evidence type="ECO:0008006" key="15">
    <source>
        <dbReference type="Google" id="ProtNLM"/>
    </source>
</evidence>